<dbReference type="Pfam" id="PF13041">
    <property type="entry name" value="PPR_2"/>
    <property type="match status" value="3"/>
</dbReference>
<comment type="caution">
    <text evidence="2">The sequence shown here is derived from an EMBL/GenBank/DDBJ whole genome shotgun (WGS) entry which is preliminary data.</text>
</comment>
<feature type="repeat" description="PPR" evidence="1">
    <location>
        <begin position="422"/>
        <end position="456"/>
    </location>
</feature>
<dbReference type="PROSITE" id="PS51375">
    <property type="entry name" value="PPR"/>
    <property type="match status" value="7"/>
</dbReference>
<reference evidence="2" key="1">
    <citation type="submission" date="2020-12" db="EMBL/GenBank/DDBJ databases">
        <title>Metabolic potential, ecology and presence of endohyphal bacteria is reflected in genomic diversity of Mucoromycotina.</title>
        <authorList>
            <person name="Muszewska A."/>
            <person name="Okrasinska A."/>
            <person name="Steczkiewicz K."/>
            <person name="Drgas O."/>
            <person name="Orlowska M."/>
            <person name="Perlinska-Lenart U."/>
            <person name="Aleksandrzak-Piekarczyk T."/>
            <person name="Szatraj K."/>
            <person name="Zielenkiewicz U."/>
            <person name="Pilsyk S."/>
            <person name="Malc E."/>
            <person name="Mieczkowski P."/>
            <person name="Kruszewska J.S."/>
            <person name="Biernat P."/>
            <person name="Pawlowska J."/>
        </authorList>
    </citation>
    <scope>NUCLEOTIDE SEQUENCE</scope>
    <source>
        <strain evidence="2">WA0000017839</strain>
    </source>
</reference>
<dbReference type="GO" id="GO:0006396">
    <property type="term" value="P:RNA processing"/>
    <property type="evidence" value="ECO:0007669"/>
    <property type="project" value="TreeGrafter"/>
</dbReference>
<organism evidence="2 3">
    <name type="scientific">Mucor saturninus</name>
    <dbReference type="NCBI Taxonomy" id="64648"/>
    <lineage>
        <taxon>Eukaryota</taxon>
        <taxon>Fungi</taxon>
        <taxon>Fungi incertae sedis</taxon>
        <taxon>Mucoromycota</taxon>
        <taxon>Mucoromycotina</taxon>
        <taxon>Mucoromycetes</taxon>
        <taxon>Mucorales</taxon>
        <taxon>Mucorineae</taxon>
        <taxon>Mucoraceae</taxon>
        <taxon>Mucor</taxon>
    </lineage>
</organism>
<evidence type="ECO:0000313" key="3">
    <source>
        <dbReference type="Proteomes" id="UP000603453"/>
    </source>
</evidence>
<dbReference type="NCBIfam" id="TIGR00756">
    <property type="entry name" value="PPR"/>
    <property type="match status" value="6"/>
</dbReference>
<accession>A0A8H7V475</accession>
<dbReference type="Gene3D" id="1.25.40.10">
    <property type="entry name" value="Tetratricopeptide repeat domain"/>
    <property type="match status" value="5"/>
</dbReference>
<dbReference type="Proteomes" id="UP000603453">
    <property type="component" value="Unassembled WGS sequence"/>
</dbReference>
<dbReference type="InterPro" id="IPR002885">
    <property type="entry name" value="PPR_rpt"/>
</dbReference>
<feature type="repeat" description="PPR" evidence="1">
    <location>
        <begin position="669"/>
        <end position="703"/>
    </location>
</feature>
<dbReference type="OrthoDB" id="185373at2759"/>
<dbReference type="GO" id="GO:0007005">
    <property type="term" value="P:mitochondrion organization"/>
    <property type="evidence" value="ECO:0007669"/>
    <property type="project" value="TreeGrafter"/>
</dbReference>
<evidence type="ECO:0000256" key="1">
    <source>
        <dbReference type="PROSITE-ProRule" id="PRU00708"/>
    </source>
</evidence>
<dbReference type="InterPro" id="IPR051114">
    <property type="entry name" value="Mito_RNA_Proc_CCM1"/>
</dbReference>
<feature type="repeat" description="PPR" evidence="1">
    <location>
        <begin position="349"/>
        <end position="383"/>
    </location>
</feature>
<protein>
    <recommendedName>
        <fullName evidence="4">Pentacotripeptide-repeat region of PRORP domain-containing protein</fullName>
    </recommendedName>
</protein>
<gene>
    <name evidence="2" type="ORF">INT47_008572</name>
</gene>
<feature type="repeat" description="PPR" evidence="1">
    <location>
        <begin position="599"/>
        <end position="633"/>
    </location>
</feature>
<dbReference type="PANTHER" id="PTHR47934:SF6">
    <property type="entry name" value="MITOCHONDRIAL GROUP I INTRON SPLICING FACTOR CCM1-RELATED"/>
    <property type="match status" value="1"/>
</dbReference>
<dbReference type="GO" id="GO:0003729">
    <property type="term" value="F:mRNA binding"/>
    <property type="evidence" value="ECO:0007669"/>
    <property type="project" value="TreeGrafter"/>
</dbReference>
<dbReference type="GO" id="GO:0005739">
    <property type="term" value="C:mitochondrion"/>
    <property type="evidence" value="ECO:0007669"/>
    <property type="project" value="TreeGrafter"/>
</dbReference>
<sequence>MLTSTLAGSCKQSRRCQCKNSKQLTALWIEECKSQLSQPRRRLTTSKHKNTLVTQTPHQHNLPRPWIPTSWNRSVTTVTSSSEMSKSNNSNHYDDVLSVALNQSNASIAQSLIDNTFSLLRKGSPELAWECYRDLTCRHIQKYLSRDQYRQLIKLFNHSKTHHTQCLEYMLTLVEDMKQLGYQVGRKEKLLLMRSLGLNGNVKAMEKIFEDLKSEELLFVSSPIDGTAQKPFNIMLTTYAEQAESIGPMAVAEKSMYVYGEMLDRNIQPTASTTTLLMDNIKLGGRSDRMAEKVWEWIWTKIGMNVAGKSKELDPVLYRDMVIYLSSAGRPEYALEINDIMTKRKIPRTVRMMTSLIHKVGRAGDIDRSMGLLGEMMAANLVPTLVTFNALIDIHAHKKPEPDVAGVKLIYNMLGEVGLLPDNITFGTLIDMYAKKGELAAARKLLDDMKTHKITPSPYIFSSFIECFIVLNDHDSAMDILKLLKKQASRGLPPAREAYNLMCKGLVEGKYIREAIMLLEVMNKEQMGLEARSFNPLMSYYAKRGDPEGAHKVASMMTQAGVKPSSHSYTILMNAYAKAGDIEGAENIFQILKKKYRPTSHAYNALLYVYTKNNVMDKVLDTYKRMSKSFVNPNEYTYGILMYFYSRRKEIKSVESLIETMQSNNITPGAVCWTILMQTYFECDKLDEGKNVMDRMIQAGWEPSTVTWSVLINGFIKADKLDLAESALTEVIDRSKQTITKHHKRRLLKDAVDHVDYDKALPETIEDILNKASPDGSRTKAKLSAYLFSPIIDTYAKAGNFEQAKLSYKTMVELSVPTTLPVFVTLMNIFEQEANYDAVESMWNALYKNNTSKLENLDPLFKEPIPVPDIEYNYTNLLTLDEQDSTEISKLLKPKQVSPFALSVYVNSLIAQKRYDNVEALWTELSKNRYSFDEHNWNRYIVALVEAGKLDKACQVISTEFFYKSEDNGVSNVKKTHRKRDDIFISNNDQLHTRTCTLLADALQITGAESMGEPRLRAVVSSTIKEYVSYLDRVDRLEANVENIKV</sequence>
<feature type="repeat" description="PPR" evidence="1">
    <location>
        <begin position="565"/>
        <end position="595"/>
    </location>
</feature>
<keyword evidence="3" id="KW-1185">Reference proteome</keyword>
<dbReference type="InterPro" id="IPR011990">
    <property type="entry name" value="TPR-like_helical_dom_sf"/>
</dbReference>
<dbReference type="EMBL" id="JAEPRD010000030">
    <property type="protein sequence ID" value="KAG2206555.1"/>
    <property type="molecule type" value="Genomic_DNA"/>
</dbReference>
<dbReference type="Pfam" id="PF13812">
    <property type="entry name" value="PPR_3"/>
    <property type="match status" value="1"/>
</dbReference>
<proteinExistence type="predicted"/>
<feature type="repeat" description="PPR" evidence="1">
    <location>
        <begin position="530"/>
        <end position="564"/>
    </location>
</feature>
<evidence type="ECO:0008006" key="4">
    <source>
        <dbReference type="Google" id="ProtNLM"/>
    </source>
</evidence>
<dbReference type="Pfam" id="PF12854">
    <property type="entry name" value="PPR_1"/>
    <property type="match status" value="1"/>
</dbReference>
<dbReference type="PANTHER" id="PTHR47934">
    <property type="entry name" value="PENTATRICOPEPTIDE REPEAT-CONTAINING PROTEIN PET309, MITOCHONDRIAL"/>
    <property type="match status" value="1"/>
</dbReference>
<feature type="repeat" description="PPR" evidence="1">
    <location>
        <begin position="634"/>
        <end position="668"/>
    </location>
</feature>
<dbReference type="AlphaFoldDB" id="A0A8H7V475"/>
<evidence type="ECO:0000313" key="2">
    <source>
        <dbReference type="EMBL" id="KAG2206555.1"/>
    </source>
</evidence>
<name>A0A8H7V475_9FUNG</name>